<accession>A0ABY0FML4</accession>
<protein>
    <recommendedName>
        <fullName evidence="3">Alpha/beta hydrolase</fullName>
    </recommendedName>
</protein>
<gene>
    <name evidence="1" type="ORF">G3RUM_00104</name>
</gene>
<comment type="caution">
    <text evidence="1">The sequence shown here is derived from an EMBL/GenBank/DDBJ whole genome shotgun (WGS) entry which is preliminary data.</text>
</comment>
<reference evidence="1 2" key="2">
    <citation type="journal article" date="2020" name="Cell Rep.">
        <title>Acquisition and Adaptation of Ultra-small Parasitic Reduced Genome Bacteria to Mammalian Hosts.</title>
        <authorList>
            <person name="McLean J.S."/>
            <person name="Bor B."/>
            <person name="Kerns K.A."/>
            <person name="Liu Q."/>
            <person name="To T.T."/>
            <person name="Solden L."/>
            <person name="Hendrickson E.L."/>
            <person name="Wrighton K."/>
            <person name="Shi W."/>
            <person name="He X."/>
        </authorList>
    </citation>
    <scope>NUCLEOTIDE SEQUENCE [LARGE SCALE GENOMIC DNA]</scope>
    <source>
        <strain evidence="1 2">TM7_G3_2_Rum_HOT_351B</strain>
    </source>
</reference>
<evidence type="ECO:0000313" key="2">
    <source>
        <dbReference type="Proteomes" id="UP001191019"/>
    </source>
</evidence>
<organism evidence="1 2">
    <name type="scientific">Candidatus Nanosyncoccus alces</name>
    <dbReference type="NCBI Taxonomy" id="2171997"/>
    <lineage>
        <taxon>Bacteria</taxon>
        <taxon>Candidatus Saccharimonadota</taxon>
        <taxon>Candidatus Nanosyncoccalia</taxon>
        <taxon>Candidatus Nanosyncoccales</taxon>
        <taxon>Candidatus Nanosyncoccaceae</taxon>
        <taxon>Candidatus Nanosyncoccus</taxon>
    </lineage>
</organism>
<dbReference type="Proteomes" id="UP001191019">
    <property type="component" value="Unassembled WGS sequence"/>
</dbReference>
<evidence type="ECO:0008006" key="3">
    <source>
        <dbReference type="Google" id="ProtNLM"/>
    </source>
</evidence>
<name>A0ABY0FML4_9BACT</name>
<dbReference type="RefSeq" id="WP_129734339.1">
    <property type="nucleotide sequence ID" value="NZ_PRLM01000001.1"/>
</dbReference>
<evidence type="ECO:0000313" key="1">
    <source>
        <dbReference type="EMBL" id="RYC75161.1"/>
    </source>
</evidence>
<reference evidence="1 2" key="1">
    <citation type="journal article" date="2018" name="bioRxiv">
        <title>Evidence of independent acquisition and adaption of ultra-small bacteria to human hosts across the highly diverse yet reduced genomes of the phylum Saccharibacteria.</title>
        <authorList>
            <person name="McLean J.S."/>
            <person name="Bor B."/>
            <person name="To T.T."/>
            <person name="Liu Q."/>
            <person name="Kearns K.A."/>
            <person name="Solden L.M."/>
            <person name="Wrighton K.C."/>
            <person name="He X."/>
            <person name="Shi W."/>
        </authorList>
    </citation>
    <scope>NUCLEOTIDE SEQUENCE [LARGE SCALE GENOMIC DNA]</scope>
    <source>
        <strain evidence="1 2">TM7_G3_2_Rum_HOT_351B</strain>
    </source>
</reference>
<sequence>MKDAIIVVPGLFGGLASKYYTPLTKLLGSDQFLLFRAGADWNPNAIAADIKRIEGKKKVICFSCGAMIGNLLTEDKDTDVFYICPCLGREFLRGRLLHILSPALRILAFIFMGISKPFAQHRWYPLYGGTKLDNWFLSLYAISKQFSYIFDKTPSIKSVNGVIYSTGDRVINPTAVAKMFPRAIAAWTTDQKGPEHINLREDGEKFGSTATSQNGNLSSDAKAYLNAFQSLIKRPL</sequence>
<proteinExistence type="predicted"/>
<keyword evidence="2" id="KW-1185">Reference proteome</keyword>
<dbReference type="EMBL" id="PRLM01000001">
    <property type="protein sequence ID" value="RYC75161.1"/>
    <property type="molecule type" value="Genomic_DNA"/>
</dbReference>